<sequence length="491" mass="57319">VCPLIVMAMLKEASHLRLMTYAAIQKRTESFDYGELDTPNKPPPVQIKHMNNDRITGTATQNYNFKNIPKTLAQRQQLRQCFSLSKCQFLKIVNESRGNKIIHMHEIDSKVKLLLNQRYGLDFVQSDQTFIQCCQLIYNHIIYKQHAVYVYDVEYALSTPDDSILLVIDDKEDEQHEDENDTTQSSVNSSVISTKITTQDTPKELSFPNEYLLPVLPNQVNDAISLKQMYKFEKLCNFRSIIIDDVFHDLKNKYNLLYPTRAQYTIIVNGILNHLNVELETKKVNSWRESLISKHKRERQNSNDERRVEIKLKYSRETSGRKIKQRPITEISERNIVNKILLAENISSNNEQMAAKSEIIKEDFQNSSFDYENLKQLWLETYEYRQSFINQNSIADVMEQFPAYSNPLMVLTDVKILKGIDLDNSVKEKLDLLADKICSGNQYITDSSSIRCFKVLCGILNDSWKHYIYFHPEPKILINLEQVRENFFPAL</sequence>
<organism evidence="1 2">
    <name type="scientific">Adineta steineri</name>
    <dbReference type="NCBI Taxonomy" id="433720"/>
    <lineage>
        <taxon>Eukaryota</taxon>
        <taxon>Metazoa</taxon>
        <taxon>Spiralia</taxon>
        <taxon>Gnathifera</taxon>
        <taxon>Rotifera</taxon>
        <taxon>Eurotatoria</taxon>
        <taxon>Bdelloidea</taxon>
        <taxon>Adinetida</taxon>
        <taxon>Adinetidae</taxon>
        <taxon>Adineta</taxon>
    </lineage>
</organism>
<proteinExistence type="predicted"/>
<reference evidence="1" key="1">
    <citation type="submission" date="2021-02" db="EMBL/GenBank/DDBJ databases">
        <authorList>
            <person name="Nowell W R."/>
        </authorList>
    </citation>
    <scope>NUCLEOTIDE SEQUENCE</scope>
</reference>
<comment type="caution">
    <text evidence="1">The sequence shown here is derived from an EMBL/GenBank/DDBJ whole genome shotgun (WGS) entry which is preliminary data.</text>
</comment>
<accession>A0A815NIZ9</accession>
<gene>
    <name evidence="1" type="ORF">IZO911_LOCUS41683</name>
</gene>
<protein>
    <submittedName>
        <fullName evidence="1">Uncharacterized protein</fullName>
    </submittedName>
</protein>
<evidence type="ECO:0000313" key="1">
    <source>
        <dbReference type="EMBL" id="CAF1438911.1"/>
    </source>
</evidence>
<dbReference type="EMBL" id="CAJNOE010001627">
    <property type="protein sequence ID" value="CAF1438911.1"/>
    <property type="molecule type" value="Genomic_DNA"/>
</dbReference>
<name>A0A815NIZ9_9BILA</name>
<dbReference type="Proteomes" id="UP000663860">
    <property type="component" value="Unassembled WGS sequence"/>
</dbReference>
<feature type="non-terminal residue" evidence="1">
    <location>
        <position position="1"/>
    </location>
</feature>
<evidence type="ECO:0000313" key="2">
    <source>
        <dbReference type="Proteomes" id="UP000663860"/>
    </source>
</evidence>
<dbReference type="AlphaFoldDB" id="A0A815NIZ9"/>